<dbReference type="AlphaFoldDB" id="A0A5N5W4U8"/>
<keyword evidence="3" id="KW-1185">Reference proteome</keyword>
<dbReference type="Proteomes" id="UP000327000">
    <property type="component" value="Unassembled WGS sequence"/>
</dbReference>
<protein>
    <submittedName>
        <fullName evidence="2">3-oxoacyl-ACP synthase</fullName>
    </submittedName>
</protein>
<dbReference type="GO" id="GO:0016747">
    <property type="term" value="F:acyltransferase activity, transferring groups other than amino-acyl groups"/>
    <property type="evidence" value="ECO:0007669"/>
    <property type="project" value="UniProtKB-ARBA"/>
</dbReference>
<dbReference type="RefSeq" id="WP_152264430.1">
    <property type="nucleotide sequence ID" value="NZ_VOKX01000040.1"/>
</dbReference>
<evidence type="ECO:0000313" key="3">
    <source>
        <dbReference type="Proteomes" id="UP000327000"/>
    </source>
</evidence>
<name>A0A5N5W4U8_STRMB</name>
<evidence type="ECO:0000256" key="1">
    <source>
        <dbReference type="SAM" id="MobiDB-lite"/>
    </source>
</evidence>
<evidence type="ECO:0000313" key="2">
    <source>
        <dbReference type="EMBL" id="KAB7841619.1"/>
    </source>
</evidence>
<feature type="region of interest" description="Disordered" evidence="1">
    <location>
        <begin position="217"/>
        <end position="236"/>
    </location>
</feature>
<dbReference type="InterPro" id="IPR016039">
    <property type="entry name" value="Thiolase-like"/>
</dbReference>
<organism evidence="2 3">
    <name type="scientific">Streptomyces mobaraensis</name>
    <name type="common">Streptoverticillium mobaraense</name>
    <dbReference type="NCBI Taxonomy" id="35621"/>
    <lineage>
        <taxon>Bacteria</taxon>
        <taxon>Bacillati</taxon>
        <taxon>Actinomycetota</taxon>
        <taxon>Actinomycetes</taxon>
        <taxon>Kitasatosporales</taxon>
        <taxon>Streptomycetaceae</taxon>
        <taxon>Streptomyces</taxon>
    </lineage>
</organism>
<reference evidence="2 3" key="1">
    <citation type="journal article" date="2019" name="Microb. Cell Fact.">
        <title>Exploring novel herbicidin analogues by transcriptional regulator overexpression and MS/MS molecular networking.</title>
        <authorList>
            <person name="Shi Y."/>
            <person name="Gu R."/>
            <person name="Li Y."/>
            <person name="Wang X."/>
            <person name="Ren W."/>
            <person name="Li X."/>
            <person name="Wang L."/>
            <person name="Xie Y."/>
            <person name="Hong B."/>
        </authorList>
    </citation>
    <scope>NUCLEOTIDE SEQUENCE [LARGE SCALE GENOMIC DNA]</scope>
    <source>
        <strain evidence="2 3">US-43</strain>
    </source>
</reference>
<dbReference type="OrthoDB" id="4151099at2"/>
<dbReference type="Gene3D" id="3.40.47.10">
    <property type="match status" value="1"/>
</dbReference>
<gene>
    <name evidence="2" type="ORF">FRZ00_20140</name>
</gene>
<dbReference type="EMBL" id="VOKX01000040">
    <property type="protein sequence ID" value="KAB7841619.1"/>
    <property type="molecule type" value="Genomic_DNA"/>
</dbReference>
<sequence>MGFPDVVVTAAVADGIDTAELWRAHAAGAEGRRDVNKWTGELAERIAASAGRAPARAGGLPPATGCLVGSLYGSGHVAEAIRSRLNAGARSALAPESFVHFNAHGVTSLICLRHGLRGPSATLVGPGAGLQALAAAHRHLRLGADAPMLCGAYDLLSPAAAAALGGAPVAGAAAFLVLETATGARARGARVLGRLGPVGVFRREDVVAGPWTAEEGAVADGGAAGGPTAGGAPPEDVRATAPLAALVAALTSDGPAVVGPPLTVTAMGRRHAYRCTVYREG</sequence>
<accession>A0A5N5W4U8</accession>
<dbReference type="SUPFAM" id="SSF53901">
    <property type="entry name" value="Thiolase-like"/>
    <property type="match status" value="1"/>
</dbReference>
<comment type="caution">
    <text evidence="2">The sequence shown here is derived from an EMBL/GenBank/DDBJ whole genome shotgun (WGS) entry which is preliminary data.</text>
</comment>
<proteinExistence type="predicted"/>